<dbReference type="Proteomes" id="UP000312397">
    <property type="component" value="Unassembled WGS sequence"/>
</dbReference>
<dbReference type="GO" id="GO:0061503">
    <property type="term" value="F:tRNA threonylcarbamoyladenosine dehydratase"/>
    <property type="evidence" value="ECO:0007669"/>
    <property type="project" value="TreeGrafter"/>
</dbReference>
<evidence type="ECO:0000259" key="1">
    <source>
        <dbReference type="Pfam" id="PF00899"/>
    </source>
</evidence>
<sequence length="224" mass="25287">MMNDRFTRVKWLVGEEKFQKISQTKVLVCGLGGVGGICVDALYRSGFKNLTLIDADKFEITNQNRQIHSENIGEEKVKVFERIYKAKGIVSKIDEKFFKNFDLSEFDLIIDAIDDIPAKVALAHLIDFKKQIFISSTGGARKLDPTRIKTTSIFKTHGDALAKKFRYELRKSGFKGNFDVVFSDEEAHCKDLGSFMGVTASFGLALASLALRKVLERKMFDRKG</sequence>
<comment type="caution">
    <text evidence="2">The sequence shown here is derived from an EMBL/GenBank/DDBJ whole genome shotgun (WGS) entry which is preliminary data.</text>
</comment>
<dbReference type="Gene3D" id="3.40.50.720">
    <property type="entry name" value="NAD(P)-binding Rossmann-like Domain"/>
    <property type="match status" value="1"/>
</dbReference>
<dbReference type="RefSeq" id="WP_251831620.1">
    <property type="nucleotide sequence ID" value="NZ_VEVS01000026.1"/>
</dbReference>
<reference evidence="2 3" key="1">
    <citation type="submission" date="2019-06" db="EMBL/GenBank/DDBJ databases">
        <title>Epidemiology of MDR Campylobacter spp.</title>
        <authorList>
            <person name="Addetia A."/>
            <person name="Greninger A."/>
            <person name="Fang F."/>
        </authorList>
    </citation>
    <scope>NUCLEOTIDE SEQUENCE [LARGE SCALE GENOMIC DNA]</scope>
    <source>
        <strain evidence="2 3">HMC314</strain>
    </source>
</reference>
<organism evidence="2 3">
    <name type="scientific">Campylobacter jejuni</name>
    <dbReference type="NCBI Taxonomy" id="197"/>
    <lineage>
        <taxon>Bacteria</taxon>
        <taxon>Pseudomonadati</taxon>
        <taxon>Campylobacterota</taxon>
        <taxon>Epsilonproteobacteria</taxon>
        <taxon>Campylobacterales</taxon>
        <taxon>Campylobacteraceae</taxon>
        <taxon>Campylobacter</taxon>
    </lineage>
</organism>
<dbReference type="InterPro" id="IPR000594">
    <property type="entry name" value="ThiF_NAD_FAD-bd"/>
</dbReference>
<proteinExistence type="predicted"/>
<dbReference type="GO" id="GO:0061504">
    <property type="term" value="P:cyclic threonylcarbamoyladenosine biosynthetic process"/>
    <property type="evidence" value="ECO:0007669"/>
    <property type="project" value="TreeGrafter"/>
</dbReference>
<dbReference type="PANTHER" id="PTHR43267:SF1">
    <property type="entry name" value="TRNA THREONYLCARBAMOYLADENOSINE DEHYDRATASE"/>
    <property type="match status" value="1"/>
</dbReference>
<dbReference type="SUPFAM" id="SSF69572">
    <property type="entry name" value="Activating enzymes of the ubiquitin-like proteins"/>
    <property type="match status" value="1"/>
</dbReference>
<evidence type="ECO:0000313" key="2">
    <source>
        <dbReference type="EMBL" id="TNO41070.1"/>
    </source>
</evidence>
<dbReference type="AlphaFoldDB" id="A0A5C4YE44"/>
<dbReference type="Pfam" id="PF00899">
    <property type="entry name" value="ThiF"/>
    <property type="match status" value="1"/>
</dbReference>
<name>A0A5C4YE44_CAMJU</name>
<feature type="domain" description="THIF-type NAD/FAD binding fold" evidence="1">
    <location>
        <begin position="12"/>
        <end position="215"/>
    </location>
</feature>
<accession>A0A5C4YE44</accession>
<gene>
    <name evidence="2" type="ORF">FH034_07265</name>
</gene>
<dbReference type="PANTHER" id="PTHR43267">
    <property type="entry name" value="TRNA THREONYLCARBAMOYLADENOSINE DEHYDRATASE"/>
    <property type="match status" value="1"/>
</dbReference>
<dbReference type="InterPro" id="IPR035985">
    <property type="entry name" value="Ubiquitin-activating_enz"/>
</dbReference>
<protein>
    <submittedName>
        <fullName evidence="2">tRNA threonylcarbamoyladenosine dehydratase</fullName>
    </submittedName>
</protein>
<dbReference type="GO" id="GO:0008641">
    <property type="term" value="F:ubiquitin-like modifier activating enzyme activity"/>
    <property type="evidence" value="ECO:0007669"/>
    <property type="project" value="InterPro"/>
</dbReference>
<evidence type="ECO:0000313" key="3">
    <source>
        <dbReference type="Proteomes" id="UP000312397"/>
    </source>
</evidence>
<dbReference type="EMBL" id="VEVS01000026">
    <property type="protein sequence ID" value="TNO41070.1"/>
    <property type="molecule type" value="Genomic_DNA"/>
</dbReference>
<dbReference type="InterPro" id="IPR045886">
    <property type="entry name" value="ThiF/MoeB/HesA"/>
</dbReference>